<dbReference type="UniPathway" id="UPA00664"/>
<evidence type="ECO:0000313" key="8">
    <source>
        <dbReference type="EMBL" id="TLS49992.1"/>
    </source>
</evidence>
<name>A0A5R9G0Z3_9BACL</name>
<keyword evidence="6 7" id="KW-0472">Membrane</keyword>
<evidence type="ECO:0000256" key="2">
    <source>
        <dbReference type="ARBA" id="ARBA00022475"/>
    </source>
</evidence>
<dbReference type="EMBL" id="VCIW01000017">
    <property type="protein sequence ID" value="TLS49992.1"/>
    <property type="molecule type" value="Genomic_DNA"/>
</dbReference>
<gene>
    <name evidence="7 8" type="primary">lgt</name>
    <name evidence="8" type="ORF">FE782_21885</name>
</gene>
<feature type="binding site" evidence="7">
    <location>
        <position position="130"/>
    </location>
    <ligand>
        <name>a 1,2-diacyl-sn-glycero-3-phospho-(1'-sn-glycerol)</name>
        <dbReference type="ChEBI" id="CHEBI:64716"/>
    </ligand>
</feature>
<comment type="similarity">
    <text evidence="1 7">Belongs to the Lgt family.</text>
</comment>
<accession>A0A5R9G0Z3</accession>
<feature type="transmembrane region" description="Helical" evidence="7">
    <location>
        <begin position="81"/>
        <end position="103"/>
    </location>
</feature>
<comment type="subcellular location">
    <subcellularLocation>
        <location evidence="7">Cell membrane</location>
        <topology evidence="7">Multi-pass membrane protein</topology>
    </subcellularLocation>
</comment>
<evidence type="ECO:0000256" key="4">
    <source>
        <dbReference type="ARBA" id="ARBA00022692"/>
    </source>
</evidence>
<organism evidence="8 9">
    <name type="scientific">Paenibacillus antri</name>
    <dbReference type="NCBI Taxonomy" id="2582848"/>
    <lineage>
        <taxon>Bacteria</taxon>
        <taxon>Bacillati</taxon>
        <taxon>Bacillota</taxon>
        <taxon>Bacilli</taxon>
        <taxon>Bacillales</taxon>
        <taxon>Paenibacillaceae</taxon>
        <taxon>Paenibacillus</taxon>
    </lineage>
</organism>
<evidence type="ECO:0000256" key="6">
    <source>
        <dbReference type="ARBA" id="ARBA00023136"/>
    </source>
</evidence>
<dbReference type="HAMAP" id="MF_01147">
    <property type="entry name" value="Lgt"/>
    <property type="match status" value="1"/>
</dbReference>
<evidence type="ECO:0000256" key="7">
    <source>
        <dbReference type="HAMAP-Rule" id="MF_01147"/>
    </source>
</evidence>
<reference evidence="8 9" key="1">
    <citation type="submission" date="2019-05" db="EMBL/GenBank/DDBJ databases">
        <authorList>
            <person name="Narsing Rao M.P."/>
            <person name="Li W.J."/>
        </authorList>
    </citation>
    <scope>NUCLEOTIDE SEQUENCE [LARGE SCALE GENOMIC DNA]</scope>
    <source>
        <strain evidence="8 9">SYSU_K30003</strain>
    </source>
</reference>
<dbReference type="PANTHER" id="PTHR30589:SF0">
    <property type="entry name" value="PHOSPHATIDYLGLYCEROL--PROLIPOPROTEIN DIACYLGLYCERYL TRANSFERASE"/>
    <property type="match status" value="1"/>
</dbReference>
<feature type="transmembrane region" description="Helical" evidence="7">
    <location>
        <begin position="232"/>
        <end position="250"/>
    </location>
</feature>
<feature type="transmembrane region" description="Helical" evidence="7">
    <location>
        <begin position="13"/>
        <end position="35"/>
    </location>
</feature>
<comment type="catalytic activity">
    <reaction evidence="7">
        <text>L-cysteinyl-[prolipoprotein] + a 1,2-diacyl-sn-glycero-3-phospho-(1'-sn-glycerol) = an S-1,2-diacyl-sn-glyceryl-L-cysteinyl-[prolipoprotein] + sn-glycerol 1-phosphate + H(+)</text>
        <dbReference type="Rhea" id="RHEA:56712"/>
        <dbReference type="Rhea" id="RHEA-COMP:14679"/>
        <dbReference type="Rhea" id="RHEA-COMP:14680"/>
        <dbReference type="ChEBI" id="CHEBI:15378"/>
        <dbReference type="ChEBI" id="CHEBI:29950"/>
        <dbReference type="ChEBI" id="CHEBI:57685"/>
        <dbReference type="ChEBI" id="CHEBI:64716"/>
        <dbReference type="ChEBI" id="CHEBI:140658"/>
        <dbReference type="EC" id="2.5.1.145"/>
    </reaction>
</comment>
<dbReference type="OrthoDB" id="871140at2"/>
<dbReference type="GO" id="GO:0008961">
    <property type="term" value="F:phosphatidylglycerol-prolipoprotein diacylglyceryl transferase activity"/>
    <property type="evidence" value="ECO:0007669"/>
    <property type="project" value="UniProtKB-UniRule"/>
</dbReference>
<keyword evidence="2 7" id="KW-1003">Cell membrane</keyword>
<feature type="transmembrane region" description="Helical" evidence="7">
    <location>
        <begin position="193"/>
        <end position="212"/>
    </location>
</feature>
<comment type="caution">
    <text evidence="8">The sequence shown here is derived from an EMBL/GenBank/DDBJ whole genome shotgun (WGS) entry which is preliminary data.</text>
</comment>
<keyword evidence="5 7" id="KW-1133">Transmembrane helix</keyword>
<keyword evidence="8" id="KW-0449">Lipoprotein</keyword>
<evidence type="ECO:0000313" key="9">
    <source>
        <dbReference type="Proteomes" id="UP000309676"/>
    </source>
</evidence>
<dbReference type="GO" id="GO:0005886">
    <property type="term" value="C:plasma membrane"/>
    <property type="evidence" value="ECO:0007669"/>
    <property type="project" value="UniProtKB-SubCell"/>
</dbReference>
<proteinExistence type="inferred from homology"/>
<dbReference type="RefSeq" id="WP_138196476.1">
    <property type="nucleotide sequence ID" value="NZ_VCIW01000017.1"/>
</dbReference>
<dbReference type="EC" id="2.5.1.145" evidence="7"/>
<comment type="function">
    <text evidence="7">Catalyzes the transfer of the diacylglyceryl group from phosphatidylglycerol to the sulfhydryl group of the N-terminal cysteine of a prolipoprotein, the first step in the formation of mature lipoproteins.</text>
</comment>
<keyword evidence="9" id="KW-1185">Reference proteome</keyword>
<feature type="transmembrane region" description="Helical" evidence="7">
    <location>
        <begin position="47"/>
        <end position="69"/>
    </location>
</feature>
<evidence type="ECO:0000256" key="5">
    <source>
        <dbReference type="ARBA" id="ARBA00022989"/>
    </source>
</evidence>
<comment type="pathway">
    <text evidence="7">Protein modification; lipoprotein biosynthesis (diacylglyceryl transfer).</text>
</comment>
<dbReference type="GO" id="GO:0042158">
    <property type="term" value="P:lipoprotein biosynthetic process"/>
    <property type="evidence" value="ECO:0007669"/>
    <property type="project" value="UniProtKB-UniRule"/>
</dbReference>
<dbReference type="NCBIfam" id="TIGR00544">
    <property type="entry name" value="lgt"/>
    <property type="match status" value="1"/>
</dbReference>
<keyword evidence="3 7" id="KW-0808">Transferase</keyword>
<evidence type="ECO:0000256" key="3">
    <source>
        <dbReference type="ARBA" id="ARBA00022679"/>
    </source>
</evidence>
<dbReference type="Pfam" id="PF01790">
    <property type="entry name" value="LGT"/>
    <property type="match status" value="1"/>
</dbReference>
<dbReference type="Proteomes" id="UP000309676">
    <property type="component" value="Unassembled WGS sequence"/>
</dbReference>
<dbReference type="AlphaFoldDB" id="A0A5R9G0Z3"/>
<sequence length="267" mass="29745">MRVTLFEIGSFSVASYGFVIALAVLLSIGVAHFLTRGTVYQAHIMNSFFYVFVAAIVGARFWHVFFFQWGYYSKNLTEIFAIWNGGISIMGAIIGGAGGMALYTWRKKLDFWEFADHLAPAVVLGQAIGRIACFLNGDAYGSPTGSQFGVVYPEGTMAFERYGAQPLWPAEIWEGQWDLIIFALLIVLRNIKFPVGVHFMIYSIMYAVGRFVLEYLRGDSPRYTFDWTAGQWTSAVMIGISVILVGCFYLRDRSKSVASSAGTNKVV</sequence>
<dbReference type="PANTHER" id="PTHR30589">
    <property type="entry name" value="PROLIPOPROTEIN DIACYLGLYCERYL TRANSFERASE"/>
    <property type="match status" value="1"/>
</dbReference>
<keyword evidence="4 7" id="KW-0812">Transmembrane</keyword>
<evidence type="ECO:0000256" key="1">
    <source>
        <dbReference type="ARBA" id="ARBA00007150"/>
    </source>
</evidence>
<dbReference type="InterPro" id="IPR001640">
    <property type="entry name" value="Lgt"/>
</dbReference>
<protein>
    <recommendedName>
        <fullName evidence="7">Phosphatidylglycerol--prolipoprotein diacylglyceryl transferase</fullName>
        <ecNumber evidence="7">2.5.1.145</ecNumber>
    </recommendedName>
</protein>